<keyword evidence="4 8" id="KW-0812">Transmembrane</keyword>
<keyword evidence="5" id="KW-0732">Signal</keyword>
<dbReference type="GO" id="GO:0009279">
    <property type="term" value="C:cell outer membrane"/>
    <property type="evidence" value="ECO:0007669"/>
    <property type="project" value="UniProtKB-SubCell"/>
</dbReference>
<dbReference type="Proteomes" id="UP000036166">
    <property type="component" value="Unassembled WGS sequence"/>
</dbReference>
<evidence type="ECO:0000256" key="5">
    <source>
        <dbReference type="ARBA" id="ARBA00022729"/>
    </source>
</evidence>
<dbReference type="FunFam" id="2.60.40.1120:FF:000003">
    <property type="entry name" value="Outer membrane protein Omp121"/>
    <property type="match status" value="1"/>
</dbReference>
<proteinExistence type="inferred from homology"/>
<dbReference type="Pfam" id="PF13715">
    <property type="entry name" value="CarbopepD_reg_2"/>
    <property type="match status" value="1"/>
</dbReference>
<dbReference type="PANTHER" id="PTHR30069:SF29">
    <property type="entry name" value="HEMOGLOBIN AND HEMOGLOBIN-HAPTOGLOBIN-BINDING PROTEIN 1-RELATED"/>
    <property type="match status" value="1"/>
</dbReference>
<dbReference type="SUPFAM" id="SSF56935">
    <property type="entry name" value="Porins"/>
    <property type="match status" value="1"/>
</dbReference>
<dbReference type="GO" id="GO:0015344">
    <property type="term" value="F:siderophore uptake transmembrane transporter activity"/>
    <property type="evidence" value="ECO:0007669"/>
    <property type="project" value="TreeGrafter"/>
</dbReference>
<accession>A0A0J6CMF1</accession>
<comment type="subcellular location">
    <subcellularLocation>
        <location evidence="1 8">Cell outer membrane</location>
        <topology evidence="1 8">Multi-pass membrane protein</topology>
    </subcellularLocation>
</comment>
<dbReference type="InterPro" id="IPR023997">
    <property type="entry name" value="TonB-dep_OMP_SusC/RagA_CS"/>
</dbReference>
<dbReference type="Gene3D" id="2.60.40.1120">
    <property type="entry name" value="Carboxypeptidase-like, regulatory domain"/>
    <property type="match status" value="1"/>
</dbReference>
<evidence type="ECO:0000256" key="2">
    <source>
        <dbReference type="ARBA" id="ARBA00022448"/>
    </source>
</evidence>
<evidence type="ECO:0000259" key="9">
    <source>
        <dbReference type="Pfam" id="PF07715"/>
    </source>
</evidence>
<evidence type="ECO:0000313" key="11">
    <source>
        <dbReference type="Proteomes" id="UP000036166"/>
    </source>
</evidence>
<evidence type="ECO:0000256" key="3">
    <source>
        <dbReference type="ARBA" id="ARBA00022452"/>
    </source>
</evidence>
<evidence type="ECO:0000256" key="8">
    <source>
        <dbReference type="PROSITE-ProRule" id="PRU01360"/>
    </source>
</evidence>
<dbReference type="PATRIC" id="fig|328812.4.peg.1699"/>
<evidence type="ECO:0000256" key="1">
    <source>
        <dbReference type="ARBA" id="ARBA00004571"/>
    </source>
</evidence>
<dbReference type="NCBIfam" id="TIGR04056">
    <property type="entry name" value="OMP_RagA_SusC"/>
    <property type="match status" value="1"/>
</dbReference>
<name>A0A0J6CMF1_9BACT</name>
<keyword evidence="6 8" id="KW-0472">Membrane</keyword>
<dbReference type="Pfam" id="PF07715">
    <property type="entry name" value="Plug"/>
    <property type="match status" value="1"/>
</dbReference>
<dbReference type="PROSITE" id="PS52016">
    <property type="entry name" value="TONB_DEPENDENT_REC_3"/>
    <property type="match status" value="1"/>
</dbReference>
<dbReference type="AlphaFoldDB" id="A0A0J6CMF1"/>
<dbReference type="InterPro" id="IPR037066">
    <property type="entry name" value="Plug_dom_sf"/>
</dbReference>
<organism evidence="10 11">
    <name type="scientific">Parabacteroides goldsteinii</name>
    <dbReference type="NCBI Taxonomy" id="328812"/>
    <lineage>
        <taxon>Bacteria</taxon>
        <taxon>Pseudomonadati</taxon>
        <taxon>Bacteroidota</taxon>
        <taxon>Bacteroidia</taxon>
        <taxon>Bacteroidales</taxon>
        <taxon>Tannerellaceae</taxon>
        <taxon>Parabacteroides</taxon>
    </lineage>
</organism>
<gene>
    <name evidence="10" type="ORF">ACM15_07120</name>
</gene>
<dbReference type="GO" id="GO:0044718">
    <property type="term" value="P:siderophore transmembrane transport"/>
    <property type="evidence" value="ECO:0007669"/>
    <property type="project" value="TreeGrafter"/>
</dbReference>
<dbReference type="InterPro" id="IPR012910">
    <property type="entry name" value="Plug_dom"/>
</dbReference>
<dbReference type="SUPFAM" id="SSF49464">
    <property type="entry name" value="Carboxypeptidase regulatory domain-like"/>
    <property type="match status" value="1"/>
</dbReference>
<evidence type="ECO:0000313" key="10">
    <source>
        <dbReference type="EMBL" id="KMM34395.1"/>
    </source>
</evidence>
<feature type="domain" description="TonB-dependent receptor plug" evidence="9">
    <location>
        <begin position="223"/>
        <end position="334"/>
    </location>
</feature>
<dbReference type="InterPro" id="IPR023996">
    <property type="entry name" value="TonB-dep_OMP_SusC/RagA"/>
</dbReference>
<dbReference type="Gene3D" id="2.40.170.20">
    <property type="entry name" value="TonB-dependent receptor, beta-barrel domain"/>
    <property type="match status" value="1"/>
</dbReference>
<dbReference type="InterPro" id="IPR008969">
    <property type="entry name" value="CarboxyPept-like_regulatory"/>
</dbReference>
<keyword evidence="3 8" id="KW-1134">Transmembrane beta strand</keyword>
<evidence type="ECO:0000256" key="4">
    <source>
        <dbReference type="ARBA" id="ARBA00022692"/>
    </source>
</evidence>
<dbReference type="PANTHER" id="PTHR30069">
    <property type="entry name" value="TONB-DEPENDENT OUTER MEMBRANE RECEPTOR"/>
    <property type="match status" value="1"/>
</dbReference>
<dbReference type="EMBL" id="LFJV01000018">
    <property type="protein sequence ID" value="KMM34395.1"/>
    <property type="molecule type" value="Genomic_DNA"/>
</dbReference>
<dbReference type="InterPro" id="IPR036942">
    <property type="entry name" value="Beta-barrel_TonB_sf"/>
</dbReference>
<evidence type="ECO:0000256" key="6">
    <source>
        <dbReference type="ARBA" id="ARBA00023136"/>
    </source>
</evidence>
<reference evidence="10 11" key="1">
    <citation type="submission" date="2015-06" db="EMBL/GenBank/DDBJ databases">
        <title>Draft Genome Sequence of Parabacteroides goldsteinii with Putative Novel Metallo-Beta-Lactamases Isolated from a Blood Culture from a Human Patient.</title>
        <authorList>
            <person name="Krogh T.J."/>
            <person name="Agergaard C.N."/>
            <person name="Moller-Jensen J."/>
            <person name="Justesen U.S."/>
        </authorList>
    </citation>
    <scope>NUCLEOTIDE SEQUENCE [LARGE SCALE GENOMIC DNA]</scope>
    <source>
        <strain evidence="10 11">910340</strain>
    </source>
</reference>
<dbReference type="Gene3D" id="2.170.130.10">
    <property type="entry name" value="TonB-dependent receptor, plug domain"/>
    <property type="match status" value="1"/>
</dbReference>
<comment type="similarity">
    <text evidence="8">Belongs to the TonB-dependent receptor family.</text>
</comment>
<dbReference type="InterPro" id="IPR039426">
    <property type="entry name" value="TonB-dep_rcpt-like"/>
</dbReference>
<sequence>MKRNPLLTPPVCLKKRNNILRIMKIALIFLFAFVFQLMAVKSDAQNVTVKLPNTQLTVGELIRAIEKQTNYLVVFSDTEIDTEQVVRLKNSQAKVSEYLVEAFENNEIKYEFENDYIILSKRSVYNIPQQSRKNVTGKVVDQEGEPIIGANIVIKGSTTGVVTDVDGKFSLTVSEQDRLLISYIGYVPVEITIGNKNVLNIQMQEETLALDELVVIGYGTRKKSTLTGSVSMIDKEVLEDRPVARTTDLLQGIAPGVQITRSNQGKIRGTNSSISIRGTTSKSDPGVLVVIDGIAQKDNNTYALDNINPDDIENISVLKDAQAVIYGARAAGGVILVTTKRGQTDKPTINFTGTFTIQQPSLMKKSTNVLQLVEMMNEGFVNDGQNTNMYSHIAKYIADNQLTMDIIKQNNGQYSCQWPFDNSANFVFGDYNWPDIMFSPAPMQNYNLSVSGKTQRLNYYNSVGYVSQDAMLNYADNSNKRFFVKLKNDYDVTNFLKIKTIFDFERQKVTEPYKYDQIEFWQGLIWPVFMPFNSAGNLYNFGSHQNPIGYARDGGNTTDLNYRVKALLGFVLTPIQNLSITGEYSTSFDINENEWAELGFDMYDENNKYSYNSTNGRNSAGSSYGRSRYTVANIYANYQYTLLEKNRFDLMAGYSHEEEDHRTFNAYRRLGLISPELPTFGVGSSDEQYNGETKSDRALNSVFARLGYSFDNKYLLEGTFRYDGSSRFAEGHRWSPFFGVSGAWTISNESFMQSINHIVNFLKLRASWGQMGNEASIGLYDYIAQININGQYPMGNSLSPSLTQQATLSGMASKTRSWEKIDTKNLGLDVSLLDSRLNASLDLYIKNNPNMFFTQEFPQVLGVTAPSINGAYVRSKGWELSIGWRDQIGDWGYSANMNLSNNTSKVLKLADSTIPNSGYNSFVEGYPIGSYFGYDFDGFIQTEQELADYNAKMTSGIPNNLSLGDVRYKDLDGDGKLLPQVYKLGEDGKPTTDSGDMIHLGDNGQHYLFGINLGVNWKNIDLSMFFQGVLKWQVLESNKPIEYDSWPPQEYFYGKYWTSGNTNAVYPRLSQNDAVKNHDYVASNAPYKFYNNRYIRLKNLQLGYTFPKSLIGKAKIEKLRVYFSGTDIWEAYSIPGIYDPEKPFNPRITPFPRGYSFGINVTL</sequence>
<keyword evidence="7 8" id="KW-0998">Cell outer membrane</keyword>
<keyword evidence="2 8" id="KW-0813">Transport</keyword>
<protein>
    <recommendedName>
        <fullName evidence="9">TonB-dependent receptor plug domain-containing protein</fullName>
    </recommendedName>
</protein>
<comment type="caution">
    <text evidence="10">The sequence shown here is derived from an EMBL/GenBank/DDBJ whole genome shotgun (WGS) entry which is preliminary data.</text>
</comment>
<dbReference type="NCBIfam" id="TIGR04057">
    <property type="entry name" value="SusC_RagA_signa"/>
    <property type="match status" value="1"/>
</dbReference>
<evidence type="ECO:0000256" key="7">
    <source>
        <dbReference type="ARBA" id="ARBA00023237"/>
    </source>
</evidence>